<dbReference type="CDD" id="cd06464">
    <property type="entry name" value="ACD_sHsps-like"/>
    <property type="match status" value="1"/>
</dbReference>
<dbReference type="Pfam" id="PF00011">
    <property type="entry name" value="HSP20"/>
    <property type="match status" value="1"/>
</dbReference>
<organism evidence="6 7">
    <name type="scientific">Rhizoclosmatium globosum</name>
    <dbReference type="NCBI Taxonomy" id="329046"/>
    <lineage>
        <taxon>Eukaryota</taxon>
        <taxon>Fungi</taxon>
        <taxon>Fungi incertae sedis</taxon>
        <taxon>Chytridiomycota</taxon>
        <taxon>Chytridiomycota incertae sedis</taxon>
        <taxon>Chytridiomycetes</taxon>
        <taxon>Chytridiales</taxon>
        <taxon>Chytriomycetaceae</taxon>
        <taxon>Rhizoclosmatium</taxon>
    </lineage>
</organism>
<dbReference type="Gene3D" id="2.60.40.790">
    <property type="match status" value="1"/>
</dbReference>
<keyword evidence="4" id="KW-1133">Transmembrane helix</keyword>
<keyword evidence="4" id="KW-0472">Membrane</keyword>
<evidence type="ECO:0000259" key="5">
    <source>
        <dbReference type="PROSITE" id="PS01031"/>
    </source>
</evidence>
<dbReference type="AlphaFoldDB" id="A0A1Y2C8F0"/>
<protein>
    <recommendedName>
        <fullName evidence="5">SHSP domain-containing protein</fullName>
    </recommendedName>
</protein>
<dbReference type="OrthoDB" id="2127537at2759"/>
<feature type="transmembrane region" description="Helical" evidence="4">
    <location>
        <begin position="6"/>
        <end position="24"/>
    </location>
</feature>
<dbReference type="SUPFAM" id="SSF49764">
    <property type="entry name" value="HSP20-like chaperones"/>
    <property type="match status" value="1"/>
</dbReference>
<dbReference type="InterPro" id="IPR002068">
    <property type="entry name" value="A-crystallin/Hsp20_dom"/>
</dbReference>
<proteinExistence type="inferred from homology"/>
<name>A0A1Y2C8F0_9FUNG</name>
<keyword evidence="7" id="KW-1185">Reference proteome</keyword>
<sequence>MFFLAILDIFFTLFVVKLIAGFFFSRIHSRSRWQCGSASASDNCQSQSQPKPWSCKSSAQTNSSGQCSRRETPFGHHGQHPFRHFFQSPAFQVFEFEFQPQQQTTPVRDQPQPVPTATQPTVVVPITPVHTFKSEDKQFVLSVEVPGFSRSQLTTTITDDLRQIKVEGKNETRKPVELTVIVPRLGDLGGVNAVLEDGILTVVIPKVERDGRIVTVGSAGKATGDDGYVVA</sequence>
<evidence type="ECO:0000256" key="4">
    <source>
        <dbReference type="SAM" id="Phobius"/>
    </source>
</evidence>
<feature type="region of interest" description="Disordered" evidence="3">
    <location>
        <begin position="40"/>
        <end position="74"/>
    </location>
</feature>
<dbReference type="InterPro" id="IPR008978">
    <property type="entry name" value="HSP20-like_chaperone"/>
</dbReference>
<dbReference type="EMBL" id="MCGO01000026">
    <property type="protein sequence ID" value="ORY43154.1"/>
    <property type="molecule type" value="Genomic_DNA"/>
</dbReference>
<dbReference type="Proteomes" id="UP000193642">
    <property type="component" value="Unassembled WGS sequence"/>
</dbReference>
<feature type="domain" description="SHSP" evidence="5">
    <location>
        <begin position="120"/>
        <end position="219"/>
    </location>
</feature>
<dbReference type="PROSITE" id="PS01031">
    <property type="entry name" value="SHSP"/>
    <property type="match status" value="1"/>
</dbReference>
<comment type="similarity">
    <text evidence="1 2">Belongs to the small heat shock protein (HSP20) family.</text>
</comment>
<reference evidence="6 7" key="1">
    <citation type="submission" date="2016-07" db="EMBL/GenBank/DDBJ databases">
        <title>Pervasive Adenine N6-methylation of Active Genes in Fungi.</title>
        <authorList>
            <consortium name="DOE Joint Genome Institute"/>
            <person name="Mondo S.J."/>
            <person name="Dannebaum R.O."/>
            <person name="Kuo R.C."/>
            <person name="Labutti K."/>
            <person name="Haridas S."/>
            <person name="Kuo A."/>
            <person name="Salamov A."/>
            <person name="Ahrendt S.R."/>
            <person name="Lipzen A."/>
            <person name="Sullivan W."/>
            <person name="Andreopoulos W.B."/>
            <person name="Clum A."/>
            <person name="Lindquist E."/>
            <person name="Daum C."/>
            <person name="Ramamoorthy G.K."/>
            <person name="Gryganskyi A."/>
            <person name="Culley D."/>
            <person name="Magnuson J.K."/>
            <person name="James T.Y."/>
            <person name="O'Malley M.A."/>
            <person name="Stajich J.E."/>
            <person name="Spatafora J.W."/>
            <person name="Visel A."/>
            <person name="Grigoriev I.V."/>
        </authorList>
    </citation>
    <scope>NUCLEOTIDE SEQUENCE [LARGE SCALE GENOMIC DNA]</scope>
    <source>
        <strain evidence="6 7">JEL800</strain>
    </source>
</reference>
<gene>
    <name evidence="6" type="ORF">BCR33DRAFT_717887</name>
</gene>
<accession>A0A1Y2C8F0</accession>
<feature type="compositionally biased region" description="Polar residues" evidence="3">
    <location>
        <begin position="40"/>
        <end position="67"/>
    </location>
</feature>
<evidence type="ECO:0000313" key="6">
    <source>
        <dbReference type="EMBL" id="ORY43154.1"/>
    </source>
</evidence>
<evidence type="ECO:0000256" key="3">
    <source>
        <dbReference type="SAM" id="MobiDB-lite"/>
    </source>
</evidence>
<evidence type="ECO:0000256" key="2">
    <source>
        <dbReference type="RuleBase" id="RU003616"/>
    </source>
</evidence>
<comment type="caution">
    <text evidence="6">The sequence shown here is derived from an EMBL/GenBank/DDBJ whole genome shotgun (WGS) entry which is preliminary data.</text>
</comment>
<evidence type="ECO:0000313" key="7">
    <source>
        <dbReference type="Proteomes" id="UP000193642"/>
    </source>
</evidence>
<evidence type="ECO:0000256" key="1">
    <source>
        <dbReference type="PROSITE-ProRule" id="PRU00285"/>
    </source>
</evidence>
<keyword evidence="4" id="KW-0812">Transmembrane</keyword>